<evidence type="ECO:0000256" key="4">
    <source>
        <dbReference type="ARBA" id="ARBA00023136"/>
    </source>
</evidence>
<dbReference type="GO" id="GO:0008654">
    <property type="term" value="P:phospholipid biosynthetic process"/>
    <property type="evidence" value="ECO:0007669"/>
    <property type="project" value="TreeGrafter"/>
</dbReference>
<feature type="domain" description="Phospholipid/glycerol acyltransferase" evidence="8">
    <location>
        <begin position="144"/>
        <end position="273"/>
    </location>
</feature>
<organism evidence="9 10">
    <name type="scientific">Leptobrachium leishanense</name>
    <name type="common">Leishan spiny toad</name>
    <dbReference type="NCBI Taxonomy" id="445787"/>
    <lineage>
        <taxon>Eukaryota</taxon>
        <taxon>Metazoa</taxon>
        <taxon>Chordata</taxon>
        <taxon>Craniata</taxon>
        <taxon>Vertebrata</taxon>
        <taxon>Euteleostomi</taxon>
        <taxon>Amphibia</taxon>
        <taxon>Batrachia</taxon>
        <taxon>Anura</taxon>
        <taxon>Pelobatoidea</taxon>
        <taxon>Megophryidae</taxon>
        <taxon>Leptobrachium</taxon>
    </lineage>
</organism>
<protein>
    <submittedName>
        <fullName evidence="9">Glyceronephosphate O-acyltransferase</fullName>
    </submittedName>
</protein>
<dbReference type="Pfam" id="PF01553">
    <property type="entry name" value="Acyltransferase"/>
    <property type="match status" value="1"/>
</dbReference>
<dbReference type="GO" id="GO:0005778">
    <property type="term" value="C:peroxisomal membrane"/>
    <property type="evidence" value="ECO:0007669"/>
    <property type="project" value="TreeGrafter"/>
</dbReference>
<dbReference type="PANTHER" id="PTHR12563:SF17">
    <property type="entry name" value="DIHYDROXYACETONE PHOSPHATE ACYLTRANSFERASE"/>
    <property type="match status" value="1"/>
</dbReference>
<gene>
    <name evidence="9" type="primary">GNPAT</name>
</gene>
<evidence type="ECO:0000259" key="8">
    <source>
        <dbReference type="SMART" id="SM00563"/>
    </source>
</evidence>
<dbReference type="InterPro" id="IPR002123">
    <property type="entry name" value="Plipid/glycerol_acylTrfase"/>
</dbReference>
<comment type="similarity">
    <text evidence="2 7">Belongs to the GPAT/DAPAT family.</text>
</comment>
<reference evidence="9" key="2">
    <citation type="submission" date="2025-09" db="UniProtKB">
        <authorList>
            <consortium name="Ensembl"/>
        </authorList>
    </citation>
    <scope>IDENTIFICATION</scope>
</reference>
<name>A0A8C5PB43_9ANUR</name>
<comment type="subcellular location">
    <subcellularLocation>
        <location evidence="1">Endomembrane system</location>
        <topology evidence="1">Peripheral membrane protein</topology>
    </subcellularLocation>
</comment>
<dbReference type="AlphaFoldDB" id="A0A8C5PB43"/>
<accession>A0A8C5PB43</accession>
<dbReference type="GO" id="GO:0019432">
    <property type="term" value="P:triglyceride biosynthetic process"/>
    <property type="evidence" value="ECO:0007669"/>
    <property type="project" value="TreeGrafter"/>
</dbReference>
<evidence type="ECO:0000256" key="3">
    <source>
        <dbReference type="ARBA" id="ARBA00022679"/>
    </source>
</evidence>
<evidence type="ECO:0000256" key="5">
    <source>
        <dbReference type="ARBA" id="ARBA00023315"/>
    </source>
</evidence>
<dbReference type="SUPFAM" id="SSF69593">
    <property type="entry name" value="Glycerol-3-phosphate (1)-acyltransferase"/>
    <property type="match status" value="1"/>
</dbReference>
<dbReference type="GO" id="GO:0004366">
    <property type="term" value="F:glycerol-3-phosphate O-acyltransferase activity"/>
    <property type="evidence" value="ECO:0007669"/>
    <property type="project" value="TreeGrafter"/>
</dbReference>
<comment type="pathway">
    <text evidence="6">Phospholipid metabolism.</text>
</comment>
<sequence>MMARPMGSLHFQKDYRSKKREVFEDILEERRQSSDLHYAMKCYTPVLYKNLTPCKPSAIKAAVLTSDQLQYVMKQISLESGDPLEVIQEQAAEILDEMGHNLHMGAIRLFALSLCKIFKKLFRKVCVNEEGIQRLTQVIQEHPVVLLPSHRSYIDFLMMSYILYTYDLALPVIAAGMDFMSMRIVGELLRMSGAFFMRRTFRGNKLYWAVFAEYVKTILRNGYAPVEFFVEGQRSRPCKTLNPKFGLLNVVMEPFFKGEVYDTYLVPISISYERILEESLYAYELLGVPKPKESTSGLIKARRILNDNFGSIHVHFGQPMSLRSLASGRIHRSQYNLIPRHLPHRPSEEMQSFVCDVAHEVELHQISNMVLSPGVLIAAILLQNLPAINYSVLVDQTLSVKDLTESFGGSLDWPDSMPSCRVVQSSIELHSNFINTVDGQVTLLEYEQTGDPNKELIFKSAVSVLMCASYRNQMVNLYVRPALVVLACKISQSLKKVIEYIQWPLRKSGYHLGTDTSYEIFKLFQFLRSVFTKEFIFFPGFEEKDFEEGCFLLTKCGILHLTSHEIIMNEKGASAALFLSRMFQPFLESYQLACIYLAMDVCETFTEKQYVSGLRNFIAHRILAGVTKCYEALSSDIQKNTLASFVQMGTVKKVKSYPVNKDSHPFFHPHLGFLENGKTRVFFIYQEDCKYQISHLCKFLKYRYTDKNIPTPPIGFLENGKIHVFLFSKTNLNTNFQAFNIFCF</sequence>
<dbReference type="InterPro" id="IPR045520">
    <property type="entry name" value="GPAT/DHAPAT_C"/>
</dbReference>
<dbReference type="GO" id="GO:0016287">
    <property type="term" value="F:glycerone-phosphate O-acyltransferase activity"/>
    <property type="evidence" value="ECO:0007669"/>
    <property type="project" value="TreeGrafter"/>
</dbReference>
<evidence type="ECO:0000313" key="10">
    <source>
        <dbReference type="Proteomes" id="UP000694569"/>
    </source>
</evidence>
<dbReference type="GO" id="GO:0031966">
    <property type="term" value="C:mitochondrial membrane"/>
    <property type="evidence" value="ECO:0007669"/>
    <property type="project" value="TreeGrafter"/>
</dbReference>
<dbReference type="InterPro" id="IPR041728">
    <property type="entry name" value="GPAT/DHAPAT_LPLAT"/>
</dbReference>
<evidence type="ECO:0000256" key="1">
    <source>
        <dbReference type="ARBA" id="ARBA00004184"/>
    </source>
</evidence>
<dbReference type="Proteomes" id="UP000694569">
    <property type="component" value="Unplaced"/>
</dbReference>
<dbReference type="PANTHER" id="PTHR12563">
    <property type="entry name" value="GLYCEROL-3-PHOSPHATE ACYLTRANSFERASE"/>
    <property type="match status" value="1"/>
</dbReference>
<dbReference type="InterPro" id="IPR022284">
    <property type="entry name" value="GPAT/DHAPAT"/>
</dbReference>
<proteinExistence type="inferred from homology"/>
<dbReference type="Pfam" id="PF19277">
    <property type="entry name" value="GPAT_C"/>
    <property type="match status" value="1"/>
</dbReference>
<dbReference type="Ensembl" id="ENSLLET00000010467.1">
    <property type="protein sequence ID" value="ENSLLEP00000010074.1"/>
    <property type="gene ID" value="ENSLLEG00000006280.1"/>
</dbReference>
<evidence type="ECO:0000256" key="6">
    <source>
        <dbReference type="ARBA" id="ARBA00025707"/>
    </source>
</evidence>
<keyword evidence="3 7" id="KW-0808">Transferase</keyword>
<evidence type="ECO:0000313" key="9">
    <source>
        <dbReference type="Ensembl" id="ENSLLEP00000010074.1"/>
    </source>
</evidence>
<keyword evidence="10" id="KW-1185">Reference proteome</keyword>
<keyword evidence="4" id="KW-0472">Membrane</keyword>
<keyword evidence="5 7" id="KW-0012">Acyltransferase</keyword>
<dbReference type="GO" id="GO:0006631">
    <property type="term" value="P:fatty acid metabolic process"/>
    <property type="evidence" value="ECO:0007669"/>
    <property type="project" value="TreeGrafter"/>
</dbReference>
<dbReference type="CDD" id="cd07993">
    <property type="entry name" value="LPLAT_DHAPAT-like"/>
    <property type="match status" value="1"/>
</dbReference>
<evidence type="ECO:0000256" key="2">
    <source>
        <dbReference type="ARBA" id="ARBA00007937"/>
    </source>
</evidence>
<dbReference type="OrthoDB" id="10255570at2759"/>
<dbReference type="GO" id="GO:0008611">
    <property type="term" value="P:ether lipid biosynthetic process"/>
    <property type="evidence" value="ECO:0007669"/>
    <property type="project" value="TreeGrafter"/>
</dbReference>
<reference evidence="9" key="1">
    <citation type="submission" date="2025-08" db="UniProtKB">
        <authorList>
            <consortium name="Ensembl"/>
        </authorList>
    </citation>
    <scope>IDENTIFICATION</scope>
</reference>
<evidence type="ECO:0000256" key="7">
    <source>
        <dbReference type="PIRNR" id="PIRNR000437"/>
    </source>
</evidence>
<dbReference type="GO" id="GO:0012505">
    <property type="term" value="C:endomembrane system"/>
    <property type="evidence" value="ECO:0007669"/>
    <property type="project" value="UniProtKB-SubCell"/>
</dbReference>
<dbReference type="GeneTree" id="ENSGT00520000055570"/>
<dbReference type="SMART" id="SM00563">
    <property type="entry name" value="PlsC"/>
    <property type="match status" value="1"/>
</dbReference>
<dbReference type="PIRSF" id="PIRSF000437">
    <property type="entry name" value="GPAT_DHAPAT"/>
    <property type="match status" value="1"/>
</dbReference>